<proteinExistence type="predicted"/>
<dbReference type="EMBL" id="JAMXLY010000016">
    <property type="protein sequence ID" value="MCO6025373.1"/>
    <property type="molecule type" value="Genomic_DNA"/>
</dbReference>
<dbReference type="PRINTS" id="PR00046">
    <property type="entry name" value="SIGMA70FCT"/>
</dbReference>
<dbReference type="InterPro" id="IPR007630">
    <property type="entry name" value="RNA_pol_sigma70_r4"/>
</dbReference>
<evidence type="ECO:0000259" key="6">
    <source>
        <dbReference type="Pfam" id="PF04545"/>
    </source>
</evidence>
<accession>A0ABT1BWB3</accession>
<dbReference type="PANTHER" id="PTHR30603:SF47">
    <property type="entry name" value="RNA POLYMERASE SIGMA FACTOR SIGD, CHLOROPLASTIC"/>
    <property type="match status" value="1"/>
</dbReference>
<evidence type="ECO:0000256" key="1">
    <source>
        <dbReference type="ARBA" id="ARBA00023015"/>
    </source>
</evidence>
<dbReference type="InterPro" id="IPR013324">
    <property type="entry name" value="RNA_pol_sigma_r3/r4-like"/>
</dbReference>
<keyword evidence="2" id="KW-0731">Sigma factor</keyword>
<protein>
    <submittedName>
        <fullName evidence="7">Sigma-70 family RNA polymerase sigma factor</fullName>
    </submittedName>
</protein>
<reference evidence="7 8" key="1">
    <citation type="submission" date="2022-06" db="EMBL/GenBank/DDBJ databases">
        <title>A taxonomic note on the genus Prevotella: Description of four novel genera and emended description of the genera Hallella and Xylanibacter.</title>
        <authorList>
            <person name="Hitch T.C.A."/>
        </authorList>
    </citation>
    <scope>NUCLEOTIDE SEQUENCE [LARGE SCALE GENOMIC DNA]</scope>
    <source>
        <strain evidence="7 8">DSM 100619</strain>
    </source>
</reference>
<dbReference type="InterPro" id="IPR000943">
    <property type="entry name" value="RNA_pol_sigma70"/>
</dbReference>
<dbReference type="Gene3D" id="1.10.10.10">
    <property type="entry name" value="Winged helix-like DNA-binding domain superfamily/Winged helix DNA-binding domain"/>
    <property type="match status" value="1"/>
</dbReference>
<dbReference type="RefSeq" id="WP_252760732.1">
    <property type="nucleotide sequence ID" value="NZ_JAMXLY010000016.1"/>
</dbReference>
<evidence type="ECO:0000256" key="3">
    <source>
        <dbReference type="ARBA" id="ARBA00023125"/>
    </source>
</evidence>
<evidence type="ECO:0000256" key="4">
    <source>
        <dbReference type="ARBA" id="ARBA00023163"/>
    </source>
</evidence>
<keyword evidence="3" id="KW-0238">DNA-binding</keyword>
<dbReference type="Pfam" id="PF04542">
    <property type="entry name" value="Sigma70_r2"/>
    <property type="match status" value="1"/>
</dbReference>
<evidence type="ECO:0000313" key="8">
    <source>
        <dbReference type="Proteomes" id="UP001204015"/>
    </source>
</evidence>
<dbReference type="InterPro" id="IPR013325">
    <property type="entry name" value="RNA_pol_sigma_r2"/>
</dbReference>
<feature type="domain" description="RNA polymerase sigma-70 region 2" evidence="5">
    <location>
        <begin position="10"/>
        <end position="76"/>
    </location>
</feature>
<dbReference type="Pfam" id="PF04545">
    <property type="entry name" value="Sigma70_r4"/>
    <property type="match status" value="1"/>
</dbReference>
<gene>
    <name evidence="7" type="ORF">NG821_05880</name>
</gene>
<name>A0ABT1BWB3_9BACT</name>
<dbReference type="SUPFAM" id="SSF88659">
    <property type="entry name" value="Sigma3 and sigma4 domains of RNA polymerase sigma factors"/>
    <property type="match status" value="1"/>
</dbReference>
<organism evidence="7 8">
    <name type="scientific">Segatella cerevisiae</name>
    <dbReference type="NCBI Taxonomy" id="2053716"/>
    <lineage>
        <taxon>Bacteria</taxon>
        <taxon>Pseudomonadati</taxon>
        <taxon>Bacteroidota</taxon>
        <taxon>Bacteroidia</taxon>
        <taxon>Bacteroidales</taxon>
        <taxon>Prevotellaceae</taxon>
        <taxon>Segatella</taxon>
    </lineage>
</organism>
<dbReference type="InterPro" id="IPR050239">
    <property type="entry name" value="Sigma-70_RNA_pol_init_factors"/>
</dbReference>
<dbReference type="NCBIfam" id="TIGR02937">
    <property type="entry name" value="sigma70-ECF"/>
    <property type="match status" value="1"/>
</dbReference>
<evidence type="ECO:0000256" key="2">
    <source>
        <dbReference type="ARBA" id="ARBA00023082"/>
    </source>
</evidence>
<comment type="caution">
    <text evidence="7">The sequence shown here is derived from an EMBL/GenBank/DDBJ whole genome shotgun (WGS) entry which is preliminary data.</text>
</comment>
<dbReference type="Gene3D" id="1.20.120.1810">
    <property type="match status" value="1"/>
</dbReference>
<sequence length="188" mass="21242">MNDQKTIQKLVNDNQGYVYSLALHYTNQGLDFEDLVGEGNMGMIKAAQTYDASKSKHFVNYASGFIKEAIEKALKSYGFQASRSLDERVPRGSQNSTMKLLHVIEDKNTPRTDAQLWADSNSESVKKLLELLDDRERTVICGIYGIGGDKLTMAQVGEKNGWKRERVRQIRNKALRKLEKASMLLPVL</sequence>
<dbReference type="InterPro" id="IPR014284">
    <property type="entry name" value="RNA_pol_sigma-70_dom"/>
</dbReference>
<keyword evidence="1" id="KW-0805">Transcription regulation</keyword>
<dbReference type="SUPFAM" id="SSF88946">
    <property type="entry name" value="Sigma2 domain of RNA polymerase sigma factors"/>
    <property type="match status" value="1"/>
</dbReference>
<feature type="domain" description="RNA polymerase sigma-70 region 4" evidence="6">
    <location>
        <begin position="129"/>
        <end position="178"/>
    </location>
</feature>
<dbReference type="PANTHER" id="PTHR30603">
    <property type="entry name" value="RNA POLYMERASE SIGMA FACTOR RPO"/>
    <property type="match status" value="1"/>
</dbReference>
<evidence type="ECO:0000259" key="5">
    <source>
        <dbReference type="Pfam" id="PF04542"/>
    </source>
</evidence>
<keyword evidence="4" id="KW-0804">Transcription</keyword>
<dbReference type="InterPro" id="IPR036388">
    <property type="entry name" value="WH-like_DNA-bd_sf"/>
</dbReference>
<dbReference type="InterPro" id="IPR007627">
    <property type="entry name" value="RNA_pol_sigma70_r2"/>
</dbReference>
<dbReference type="Proteomes" id="UP001204015">
    <property type="component" value="Unassembled WGS sequence"/>
</dbReference>
<keyword evidence="8" id="KW-1185">Reference proteome</keyword>
<evidence type="ECO:0000313" key="7">
    <source>
        <dbReference type="EMBL" id="MCO6025373.1"/>
    </source>
</evidence>
<dbReference type="CDD" id="cd06171">
    <property type="entry name" value="Sigma70_r4"/>
    <property type="match status" value="1"/>
</dbReference>